<reference evidence="2" key="1">
    <citation type="submission" date="2022-11" db="UniProtKB">
        <authorList>
            <consortium name="WormBaseParasite"/>
        </authorList>
    </citation>
    <scope>IDENTIFICATION</scope>
</reference>
<organism evidence="1 2">
    <name type="scientific">Panagrolaimus sp. ES5</name>
    <dbReference type="NCBI Taxonomy" id="591445"/>
    <lineage>
        <taxon>Eukaryota</taxon>
        <taxon>Metazoa</taxon>
        <taxon>Ecdysozoa</taxon>
        <taxon>Nematoda</taxon>
        <taxon>Chromadorea</taxon>
        <taxon>Rhabditida</taxon>
        <taxon>Tylenchina</taxon>
        <taxon>Panagrolaimomorpha</taxon>
        <taxon>Panagrolaimoidea</taxon>
        <taxon>Panagrolaimidae</taxon>
        <taxon>Panagrolaimus</taxon>
    </lineage>
</organism>
<sequence length="614" mass="68257">MSSLIGHAETSDLLLVAADGKKLPAHICILRQRAPIFFEKHISPTLDARTPRQRKTGEPLEVAIGDVDSAGLSFFIKSVYTDEEIHNLENENTATKESSTSDDNKRDEDPDSSNFDIDHEFDDSQQNYENQNEERENEGGGETPPRQDRDSLDRTPGAYQKELEQSEEVIYSVPIPREHDSGFHQPSSIEKPSTTSIITVSEEPIMTSFRELANDSPMCLSGYSERNEDPDSSNFDIDHAFNDSQQNYANQNEERENEGEGETPPRQDRDSLDRTPGAYQKELEQSEEVIYSVPIPREHDSGFHQPSSIEKPSTTSIITVSEEPIMTSFRELANDSPMCLSGYSERSQYDIVEEEDEHEISQETQNNNNNHFGSHGRFYHLEDSGIVSSQTESPKKKKSTSTKIFPMFIGFGNGSGGESSAEMTQSMPSSTLSSSPYSSTNTLSAGSIRGRAMLARRLSVTSLTSLTSIDLTPTTENVTPIGDKLPCSALGGDLLEMYQKSLDTDTVIVTDGGDLHAHKCILWATCSTFRKILKSSTKIELRGFSRNAIDFLLSFLYGGLTNIPEEVEVWEIISLAKHLNLEELAQVAALHLKAHKCHFFHRPCATCVSAVFDA</sequence>
<proteinExistence type="predicted"/>
<name>A0AC34FWL1_9BILA</name>
<dbReference type="WBParaSite" id="ES5_v2.g21685.t1">
    <property type="protein sequence ID" value="ES5_v2.g21685.t1"/>
    <property type="gene ID" value="ES5_v2.g21685"/>
</dbReference>
<dbReference type="Proteomes" id="UP000887579">
    <property type="component" value="Unplaced"/>
</dbReference>
<accession>A0AC34FWL1</accession>
<protein>
    <submittedName>
        <fullName evidence="2">BTB domain-containing protein</fullName>
    </submittedName>
</protein>
<evidence type="ECO:0000313" key="1">
    <source>
        <dbReference type="Proteomes" id="UP000887579"/>
    </source>
</evidence>
<evidence type="ECO:0000313" key="2">
    <source>
        <dbReference type="WBParaSite" id="ES5_v2.g21685.t1"/>
    </source>
</evidence>